<dbReference type="EMBL" id="CH408031">
    <property type="protein sequence ID" value="EAQ88935.1"/>
    <property type="molecule type" value="Genomic_DNA"/>
</dbReference>
<reference evidence="3" key="1">
    <citation type="journal article" date="2015" name="Genome Announc.">
        <title>Draft genome sequence of the cellulolytic fungus Chaetomium globosum.</title>
        <authorList>
            <person name="Cuomo C.A."/>
            <person name="Untereiner W.A."/>
            <person name="Ma L.-J."/>
            <person name="Grabherr M."/>
            <person name="Birren B.W."/>
        </authorList>
    </citation>
    <scope>NUCLEOTIDE SEQUENCE [LARGE SCALE GENOMIC DNA]</scope>
    <source>
        <strain evidence="3">ATCC 6205 / CBS 148.51 / DSM 1962 / NBRC 6347 / NRRL 1970</strain>
    </source>
</reference>
<dbReference type="OMA" id="GIKPWRH"/>
<organism evidence="2 3">
    <name type="scientific">Chaetomium globosum (strain ATCC 6205 / CBS 148.51 / DSM 1962 / NBRC 6347 / NRRL 1970)</name>
    <name type="common">Soil fungus</name>
    <dbReference type="NCBI Taxonomy" id="306901"/>
    <lineage>
        <taxon>Eukaryota</taxon>
        <taxon>Fungi</taxon>
        <taxon>Dikarya</taxon>
        <taxon>Ascomycota</taxon>
        <taxon>Pezizomycotina</taxon>
        <taxon>Sordariomycetes</taxon>
        <taxon>Sordariomycetidae</taxon>
        <taxon>Sordariales</taxon>
        <taxon>Chaetomiaceae</taxon>
        <taxon>Chaetomium</taxon>
    </lineage>
</organism>
<feature type="region of interest" description="Disordered" evidence="1">
    <location>
        <begin position="1"/>
        <end position="23"/>
    </location>
</feature>
<dbReference type="AlphaFoldDB" id="Q2H711"/>
<proteinExistence type="predicted"/>
<feature type="compositionally biased region" description="Polar residues" evidence="1">
    <location>
        <begin position="1"/>
        <end position="12"/>
    </location>
</feature>
<evidence type="ECO:0000256" key="1">
    <source>
        <dbReference type="SAM" id="MobiDB-lite"/>
    </source>
</evidence>
<dbReference type="RefSeq" id="XP_001221649.1">
    <property type="nucleotide sequence ID" value="XM_001221648.1"/>
</dbReference>
<evidence type="ECO:0000313" key="3">
    <source>
        <dbReference type="Proteomes" id="UP000001056"/>
    </source>
</evidence>
<dbReference type="HOGENOM" id="CLU_133417_0_0_1"/>
<protein>
    <submittedName>
        <fullName evidence="2">Uncharacterized protein</fullName>
    </submittedName>
</protein>
<feature type="compositionally biased region" description="Basic and acidic residues" evidence="1">
    <location>
        <begin position="107"/>
        <end position="119"/>
    </location>
</feature>
<dbReference type="InParanoid" id="Q2H711"/>
<keyword evidence="3" id="KW-1185">Reference proteome</keyword>
<sequence length="125" mass="14279">MADNASTKQQAPATAKNGALEEEQLEDMLYQLDQLRRLRSALPRMLEPLMVKQPSPQAAYAAYMQSVESTHKEVSSFQEAILRLQTDGVLNRARTGQKNLKGLKQWRASEHPDWADSDRKRRRIS</sequence>
<evidence type="ECO:0000313" key="2">
    <source>
        <dbReference type="EMBL" id="EAQ88935.1"/>
    </source>
</evidence>
<gene>
    <name evidence="2" type="ORF">CHGG_05554</name>
</gene>
<name>Q2H711_CHAGB</name>
<accession>Q2H711</accession>
<dbReference type="Proteomes" id="UP000001056">
    <property type="component" value="Unassembled WGS sequence"/>
</dbReference>
<dbReference type="VEuPathDB" id="FungiDB:CHGG_05554"/>
<dbReference type="OrthoDB" id="5326237at2759"/>
<dbReference type="GeneID" id="4390064"/>
<feature type="region of interest" description="Disordered" evidence="1">
    <location>
        <begin position="96"/>
        <end position="125"/>
    </location>
</feature>
<dbReference type="eggNOG" id="ENOG502SEH4">
    <property type="taxonomic scope" value="Eukaryota"/>
</dbReference>